<accession>A0A831UE06</accession>
<evidence type="ECO:0000259" key="4">
    <source>
        <dbReference type="PROSITE" id="PS50111"/>
    </source>
</evidence>
<proteinExistence type="inferred from homology"/>
<dbReference type="PROSITE" id="PS50111">
    <property type="entry name" value="CHEMOTAXIS_TRANSDUC_2"/>
    <property type="match status" value="1"/>
</dbReference>
<dbReference type="GO" id="GO:0007165">
    <property type="term" value="P:signal transduction"/>
    <property type="evidence" value="ECO:0007669"/>
    <property type="project" value="UniProtKB-KW"/>
</dbReference>
<evidence type="ECO:0000256" key="1">
    <source>
        <dbReference type="ARBA" id="ARBA00022500"/>
    </source>
</evidence>
<dbReference type="PANTHER" id="PTHR43531:SF11">
    <property type="entry name" value="METHYL-ACCEPTING CHEMOTAXIS PROTEIN 3"/>
    <property type="match status" value="1"/>
</dbReference>
<dbReference type="Gene3D" id="1.10.287.950">
    <property type="entry name" value="Methyl-accepting chemotaxis protein"/>
    <property type="match status" value="2"/>
</dbReference>
<dbReference type="InterPro" id="IPR004089">
    <property type="entry name" value="MCPsignal_dom"/>
</dbReference>
<comment type="caution">
    <text evidence="5">The sequence shown here is derived from an EMBL/GenBank/DDBJ whole genome shotgun (WGS) entry which is preliminary data.</text>
</comment>
<keyword evidence="3" id="KW-0807">Transducer</keyword>
<evidence type="ECO:0000313" key="5">
    <source>
        <dbReference type="EMBL" id="HEN43352.1"/>
    </source>
</evidence>
<gene>
    <name evidence="5" type="ORF">ENQ87_13465</name>
</gene>
<reference evidence="5" key="1">
    <citation type="journal article" date="2020" name="mSystems">
        <title>Genome- and Community-Level Interaction Insights into Carbon Utilization and Element Cycling Functions of Hydrothermarchaeota in Hydrothermal Sediment.</title>
        <authorList>
            <person name="Zhou Z."/>
            <person name="Liu Y."/>
            <person name="Xu W."/>
            <person name="Pan J."/>
            <person name="Luo Z.H."/>
            <person name="Li M."/>
        </authorList>
    </citation>
    <scope>NUCLEOTIDE SEQUENCE [LARGE SCALE GENOMIC DNA]</scope>
    <source>
        <strain evidence="5">SpSt-349</strain>
    </source>
</reference>
<dbReference type="GO" id="GO:0005886">
    <property type="term" value="C:plasma membrane"/>
    <property type="evidence" value="ECO:0007669"/>
    <property type="project" value="TreeGrafter"/>
</dbReference>
<dbReference type="InterPro" id="IPR051310">
    <property type="entry name" value="MCP_chemotaxis"/>
</dbReference>
<dbReference type="PANTHER" id="PTHR43531">
    <property type="entry name" value="PROTEIN ICFG"/>
    <property type="match status" value="1"/>
</dbReference>
<evidence type="ECO:0000256" key="3">
    <source>
        <dbReference type="PROSITE-ProRule" id="PRU00284"/>
    </source>
</evidence>
<dbReference type="AlphaFoldDB" id="A0A831UE06"/>
<keyword evidence="1" id="KW-0145">Chemotaxis</keyword>
<dbReference type="EMBL" id="DSOV01000058">
    <property type="protein sequence ID" value="HEN43352.1"/>
    <property type="molecule type" value="Genomic_DNA"/>
</dbReference>
<dbReference type="SUPFAM" id="SSF58104">
    <property type="entry name" value="Methyl-accepting chemotaxis protein (MCP) signaling domain"/>
    <property type="match status" value="2"/>
</dbReference>
<evidence type="ECO:0000256" key="2">
    <source>
        <dbReference type="ARBA" id="ARBA00029447"/>
    </source>
</evidence>
<protein>
    <submittedName>
        <fullName evidence="5">Methyl-accepting chemotaxis protein</fullName>
    </submittedName>
</protein>
<dbReference type="GO" id="GO:0004888">
    <property type="term" value="F:transmembrane signaling receptor activity"/>
    <property type="evidence" value="ECO:0007669"/>
    <property type="project" value="TreeGrafter"/>
</dbReference>
<organism evidence="5">
    <name type="scientific">Geobacter metallireducens</name>
    <dbReference type="NCBI Taxonomy" id="28232"/>
    <lineage>
        <taxon>Bacteria</taxon>
        <taxon>Pseudomonadati</taxon>
        <taxon>Thermodesulfobacteriota</taxon>
        <taxon>Desulfuromonadia</taxon>
        <taxon>Geobacterales</taxon>
        <taxon>Geobacteraceae</taxon>
        <taxon>Geobacter</taxon>
    </lineage>
</organism>
<name>A0A831UE06_GEOME</name>
<sequence length="627" mass="66380">MALSFLSRFRAEPERCVSAAAAAAADGADHPLGGRFGDWHGRLSAIGSRLALLNGSTEEEFLAIGARLHDFYGRAGQIEGMSRQVAELILGDEIERDMAALHGIVNRIADYLSRVETESDQSAATLQTILTHIGCVNEPLEGFRKIIKNLHMLSTAVKIESARLGEGAAGFNTLAEDVERLSVSIKEKSAAILAEKETLSAMIGGTLSRATATEAQQRQSVRLILDRTRQNLATLAEIHGRCSDAVGIVTASSAETAESIAEVVTSLQFHDITRQQIEHVKEALDGLAPILTGQTPDPVKGAGEVADVCELQEAQLRHARQELSSAVARIVENLRAIARQQTRMSDETRAMAGTADQAGSSFFADMESDMRRVTEVLSENAAANRNLAAAMESVVASVRDIAGFVTDIEEIGSEIELIALNSQVKAANTGDGGAALGVLAEAIQHLSVEARTRTGAVSDTLRKVTEVTASLSSDIDTDVRVIVEEVEALIGEIRNLLGSIRTVNEGLLDLLGRIDGAVQTLSSDIDLATGVMTVHETSAAVIDEVLAEIAAVAREVRPFAPASSAHARELRLRELADRYTMHSERTVHDALVAGKRGGGAAAPAPFAAPAAMAAAGDDGLGDNVELF</sequence>
<comment type="similarity">
    <text evidence="2">Belongs to the methyl-accepting chemotaxis (MCP) protein family.</text>
</comment>
<dbReference type="GO" id="GO:0006935">
    <property type="term" value="P:chemotaxis"/>
    <property type="evidence" value="ECO:0007669"/>
    <property type="project" value="UniProtKB-KW"/>
</dbReference>
<feature type="domain" description="Methyl-accepting transducer" evidence="4">
    <location>
        <begin position="321"/>
        <end position="553"/>
    </location>
</feature>